<accession>A0A1F8EUD4</accession>
<reference evidence="1 2" key="1">
    <citation type="journal article" date="2016" name="Nat. Commun.">
        <title>Thousands of microbial genomes shed light on interconnected biogeochemical processes in an aquifer system.</title>
        <authorList>
            <person name="Anantharaman K."/>
            <person name="Brown C.T."/>
            <person name="Hug L.A."/>
            <person name="Sharon I."/>
            <person name="Castelle C.J."/>
            <person name="Probst A.J."/>
            <person name="Thomas B.C."/>
            <person name="Singh A."/>
            <person name="Wilkins M.J."/>
            <person name="Karaoz U."/>
            <person name="Brodie E.L."/>
            <person name="Williams K.H."/>
            <person name="Hubbard S.S."/>
            <person name="Banfield J.F."/>
        </authorList>
    </citation>
    <scope>NUCLEOTIDE SEQUENCE [LARGE SCALE GENOMIC DNA]</scope>
</reference>
<comment type="caution">
    <text evidence="1">The sequence shown here is derived from an EMBL/GenBank/DDBJ whole genome shotgun (WGS) entry which is preliminary data.</text>
</comment>
<sequence>MEFKMATDNVRTWGHVLDESVQHSQDLRCPNCGYDFDDQTWGGYFPNVIGFSQVIFHENKVGELILECPDCHARLWFHITRSWLNAAIETCPNWPKK</sequence>
<evidence type="ECO:0000313" key="1">
    <source>
        <dbReference type="EMBL" id="OGN04485.1"/>
    </source>
</evidence>
<organism evidence="1 2">
    <name type="scientific">Candidatus Yanofskybacteria bacterium RIFCSPHIGHO2_01_FULL_44_17</name>
    <dbReference type="NCBI Taxonomy" id="1802668"/>
    <lineage>
        <taxon>Bacteria</taxon>
        <taxon>Candidatus Yanofskyibacteriota</taxon>
    </lineage>
</organism>
<gene>
    <name evidence="1" type="ORF">A2831_02930</name>
</gene>
<dbReference type="AlphaFoldDB" id="A0A1F8EUD4"/>
<dbReference type="STRING" id="1802668.A2831_02930"/>
<dbReference type="Proteomes" id="UP000177507">
    <property type="component" value="Unassembled WGS sequence"/>
</dbReference>
<proteinExistence type="predicted"/>
<protein>
    <submittedName>
        <fullName evidence="1">Uncharacterized protein</fullName>
    </submittedName>
</protein>
<dbReference type="EMBL" id="MGJI01000020">
    <property type="protein sequence ID" value="OGN04485.1"/>
    <property type="molecule type" value="Genomic_DNA"/>
</dbReference>
<evidence type="ECO:0000313" key="2">
    <source>
        <dbReference type="Proteomes" id="UP000177507"/>
    </source>
</evidence>
<name>A0A1F8EUD4_9BACT</name>